<evidence type="ECO:0000313" key="3">
    <source>
        <dbReference type="Proteomes" id="UP000231632"/>
    </source>
</evidence>
<dbReference type="EMBL" id="BDFD01000010">
    <property type="protein sequence ID" value="GAV20434.1"/>
    <property type="molecule type" value="Genomic_DNA"/>
</dbReference>
<sequence>MKLTLALGLQYDNSQPEPKPPISMPPGNSIISAPALEPVIDVTPETNSASLDEFSSHHGVFFLTYNMQGFPDPLMNDAVKIDLFA</sequence>
<proteinExistence type="predicted"/>
<protein>
    <submittedName>
        <fullName evidence="2">Uncharacterized protein</fullName>
    </submittedName>
</protein>
<dbReference type="Proteomes" id="UP000231632">
    <property type="component" value="Unassembled WGS sequence"/>
</dbReference>
<reference evidence="2 3" key="1">
    <citation type="journal article" date="2017" name="Arch. Microbiol.">
        <title>Mariprofundus micogutta sp. nov., a novel iron-oxidizing zetaproteobacterium isolated from a deep-sea hydrothermal field at the Bayonnaise knoll of the Izu-Ogasawara arc, and a description of Mariprofundales ord. nov. and Zetaproteobacteria classis nov.</title>
        <authorList>
            <person name="Makita H."/>
            <person name="Tanaka E."/>
            <person name="Mitsunobu S."/>
            <person name="Miyazaki M."/>
            <person name="Nunoura T."/>
            <person name="Uematsu K."/>
            <person name="Takaki Y."/>
            <person name="Nishi S."/>
            <person name="Shimamura S."/>
            <person name="Takai K."/>
        </authorList>
    </citation>
    <scope>NUCLEOTIDE SEQUENCE [LARGE SCALE GENOMIC DNA]</scope>
    <source>
        <strain evidence="2 3">ET2</strain>
    </source>
</reference>
<evidence type="ECO:0000256" key="1">
    <source>
        <dbReference type="SAM" id="MobiDB-lite"/>
    </source>
</evidence>
<dbReference type="STRING" id="1921010.MMIC_P1399"/>
<name>A0A1L8CNG4_9PROT</name>
<feature type="region of interest" description="Disordered" evidence="1">
    <location>
        <begin position="1"/>
        <end position="25"/>
    </location>
</feature>
<keyword evidence="3" id="KW-1185">Reference proteome</keyword>
<organism evidence="2 3">
    <name type="scientific">Mariprofundus micogutta</name>
    <dbReference type="NCBI Taxonomy" id="1921010"/>
    <lineage>
        <taxon>Bacteria</taxon>
        <taxon>Pseudomonadati</taxon>
        <taxon>Pseudomonadota</taxon>
        <taxon>Candidatius Mariprofundia</taxon>
        <taxon>Mariprofundales</taxon>
        <taxon>Mariprofundaceae</taxon>
        <taxon>Mariprofundus</taxon>
    </lineage>
</organism>
<dbReference type="AlphaFoldDB" id="A0A1L8CNG4"/>
<evidence type="ECO:0000313" key="2">
    <source>
        <dbReference type="EMBL" id="GAV20434.1"/>
    </source>
</evidence>
<comment type="caution">
    <text evidence="2">The sequence shown here is derived from an EMBL/GenBank/DDBJ whole genome shotgun (WGS) entry which is preliminary data.</text>
</comment>
<accession>A0A1L8CNG4</accession>
<dbReference type="RefSeq" id="WP_072659744.1">
    <property type="nucleotide sequence ID" value="NZ_BDFD01000010.1"/>
</dbReference>
<gene>
    <name evidence="2" type="ORF">MMIC_P1399</name>
</gene>